<protein>
    <submittedName>
        <fullName evidence="1">3-hydroxypropionyl-coenzyme A dehydratase</fullName>
        <ecNumber evidence="1">4.2.1.116</ecNumber>
    </submittedName>
</protein>
<accession>A0A151AI33</accession>
<dbReference type="OrthoDB" id="27846at2157"/>
<reference evidence="1 2" key="1">
    <citation type="submission" date="2016-02" db="EMBL/GenBank/DDBJ databases">
        <title>Genome sequence of Halalkalicoccus paucihalophilus DSM 24557.</title>
        <authorList>
            <person name="Poehlein A."/>
            <person name="Daniel R."/>
        </authorList>
    </citation>
    <scope>NUCLEOTIDE SEQUENCE [LARGE SCALE GENOMIC DNA]</scope>
    <source>
        <strain evidence="1 2">DSM 24557</strain>
    </source>
</reference>
<dbReference type="PATRIC" id="fig|1008153.3.peg.709"/>
<evidence type="ECO:0000313" key="1">
    <source>
        <dbReference type="EMBL" id="KYH27254.1"/>
    </source>
</evidence>
<dbReference type="InterPro" id="IPR014748">
    <property type="entry name" value="Enoyl-CoA_hydra_C"/>
</dbReference>
<dbReference type="InterPro" id="IPR001753">
    <property type="entry name" value="Enoyl-CoA_hydra/iso"/>
</dbReference>
<dbReference type="EMBL" id="LTAZ01000002">
    <property type="protein sequence ID" value="KYH27254.1"/>
    <property type="molecule type" value="Genomic_DNA"/>
</dbReference>
<dbReference type="Proteomes" id="UP000075321">
    <property type="component" value="Unassembled WGS sequence"/>
</dbReference>
<keyword evidence="1" id="KW-0456">Lyase</keyword>
<gene>
    <name evidence="1" type="ORF">HAPAU_07070</name>
</gene>
<dbReference type="PANTHER" id="PTHR43459:SF1">
    <property type="entry name" value="EG:BACN32G11.4 PROTEIN"/>
    <property type="match status" value="1"/>
</dbReference>
<dbReference type="InterPro" id="IPR029045">
    <property type="entry name" value="ClpP/crotonase-like_dom_sf"/>
</dbReference>
<dbReference type="AlphaFoldDB" id="A0A151AI33"/>
<dbReference type="CDD" id="cd06558">
    <property type="entry name" value="crotonase-like"/>
    <property type="match status" value="1"/>
</dbReference>
<dbReference type="SUPFAM" id="SSF52096">
    <property type="entry name" value="ClpP/crotonase"/>
    <property type="match status" value="1"/>
</dbReference>
<comment type="caution">
    <text evidence="1">The sequence shown here is derived from an EMBL/GenBank/DDBJ whole genome shotgun (WGS) entry which is preliminary data.</text>
</comment>
<dbReference type="PANTHER" id="PTHR43459">
    <property type="entry name" value="ENOYL-COA HYDRATASE"/>
    <property type="match status" value="1"/>
</dbReference>
<keyword evidence="2" id="KW-1185">Reference proteome</keyword>
<dbReference type="Gene3D" id="3.90.226.10">
    <property type="entry name" value="2-enoyl-CoA Hydratase, Chain A, domain 1"/>
    <property type="match status" value="1"/>
</dbReference>
<name>A0A151AI33_9EURY</name>
<proteinExistence type="predicted"/>
<dbReference type="Pfam" id="PF00378">
    <property type="entry name" value="ECH_1"/>
    <property type="match status" value="1"/>
</dbReference>
<dbReference type="EC" id="4.2.1.116" evidence="1"/>
<dbReference type="GO" id="GO:0043956">
    <property type="term" value="F:3-hydroxypropionyl-CoA dehydratase activity"/>
    <property type="evidence" value="ECO:0007669"/>
    <property type="project" value="UniProtKB-EC"/>
</dbReference>
<organism evidence="1 2">
    <name type="scientific">Halalkalicoccus paucihalophilus</name>
    <dbReference type="NCBI Taxonomy" id="1008153"/>
    <lineage>
        <taxon>Archaea</taxon>
        <taxon>Methanobacteriati</taxon>
        <taxon>Methanobacteriota</taxon>
        <taxon>Stenosarchaea group</taxon>
        <taxon>Halobacteria</taxon>
        <taxon>Halobacteriales</taxon>
        <taxon>Halococcaceae</taxon>
        <taxon>Halalkalicoccus</taxon>
    </lineage>
</organism>
<dbReference type="Gene3D" id="1.10.12.10">
    <property type="entry name" value="Lyase 2-enoyl-coa Hydratase, Chain A, domain 2"/>
    <property type="match status" value="1"/>
</dbReference>
<dbReference type="RefSeq" id="WP_066379614.1">
    <property type="nucleotide sequence ID" value="NZ_LTAZ01000002.1"/>
</dbReference>
<evidence type="ECO:0000313" key="2">
    <source>
        <dbReference type="Proteomes" id="UP000075321"/>
    </source>
</evidence>
<sequence>MQITDEAGVRTITFDRPDVLNAFTTDTAAELADVLAESDPTEQDAIVLTGEGRAFSAGGDIESMASREETPEEAYERIDDTFGRLAEEAMSCRVPIVARVNGDAVGAGMAMVALTDFAYAVESARFSAAFVRVGLIPDTGGTFLLPRLVGLRAAKDLAFTGRFFDAAEAADLGLVNAVVAEDDLDGRIDELLDTLRERPTRTIGMAKRAIHANLGRSWGEALDYENVVQSQAYATQEHGEGVDAFLEDRGPEFYS</sequence>